<dbReference type="Proteomes" id="UP000887579">
    <property type="component" value="Unplaced"/>
</dbReference>
<reference evidence="2" key="1">
    <citation type="submission" date="2022-11" db="UniProtKB">
        <authorList>
            <consortium name="WormBaseParasite"/>
        </authorList>
    </citation>
    <scope>IDENTIFICATION</scope>
</reference>
<organism evidence="1 2">
    <name type="scientific">Panagrolaimus sp. ES5</name>
    <dbReference type="NCBI Taxonomy" id="591445"/>
    <lineage>
        <taxon>Eukaryota</taxon>
        <taxon>Metazoa</taxon>
        <taxon>Ecdysozoa</taxon>
        <taxon>Nematoda</taxon>
        <taxon>Chromadorea</taxon>
        <taxon>Rhabditida</taxon>
        <taxon>Tylenchina</taxon>
        <taxon>Panagrolaimomorpha</taxon>
        <taxon>Panagrolaimoidea</taxon>
        <taxon>Panagrolaimidae</taxon>
        <taxon>Panagrolaimus</taxon>
    </lineage>
</organism>
<dbReference type="WBParaSite" id="ES5_v2.g29699.t1">
    <property type="protein sequence ID" value="ES5_v2.g29699.t1"/>
    <property type="gene ID" value="ES5_v2.g29699"/>
</dbReference>
<name>A0AC34GJG2_9BILA</name>
<proteinExistence type="predicted"/>
<evidence type="ECO:0000313" key="2">
    <source>
        <dbReference type="WBParaSite" id="ES5_v2.g29699.t1"/>
    </source>
</evidence>
<sequence length="96" mass="11541">AFKNCAHEGRIIAEEHKNMAKSYADLKSQHQNSDRETQHVVESKTTELLKIRKTEFQIKRELRLKQLVEKNEDILWLMSRLEHYEENIHKVEKKDV</sequence>
<accession>A0AC34GJG2</accession>
<protein>
    <submittedName>
        <fullName evidence="2">Uncharacterized protein</fullName>
    </submittedName>
</protein>
<evidence type="ECO:0000313" key="1">
    <source>
        <dbReference type="Proteomes" id="UP000887579"/>
    </source>
</evidence>